<evidence type="ECO:0000313" key="1">
    <source>
        <dbReference type="EMBL" id="PIV00982.1"/>
    </source>
</evidence>
<proteinExistence type="predicted"/>
<dbReference type="EMBL" id="PEVC01000036">
    <property type="protein sequence ID" value="PIV00982.1"/>
    <property type="molecule type" value="Genomic_DNA"/>
</dbReference>
<protein>
    <submittedName>
        <fullName evidence="1">Uncharacterized protein</fullName>
    </submittedName>
</protein>
<name>A0A2M7BCZ0_9BACT</name>
<dbReference type="Proteomes" id="UP000229631">
    <property type="component" value="Unassembled WGS sequence"/>
</dbReference>
<accession>A0A2M7BCZ0</accession>
<comment type="caution">
    <text evidence="1">The sequence shown here is derived from an EMBL/GenBank/DDBJ whole genome shotgun (WGS) entry which is preliminary data.</text>
</comment>
<reference evidence="2" key="1">
    <citation type="submission" date="2017-09" db="EMBL/GenBank/DDBJ databases">
        <title>Depth-based differentiation of microbial function through sediment-hosted aquifers and enrichment of novel symbionts in the deep terrestrial subsurface.</title>
        <authorList>
            <person name="Probst A.J."/>
            <person name="Ladd B."/>
            <person name="Jarett J.K."/>
            <person name="Geller-Mcgrath D.E."/>
            <person name="Sieber C.M.K."/>
            <person name="Emerson J.B."/>
            <person name="Anantharaman K."/>
            <person name="Thomas B.C."/>
            <person name="Malmstrom R."/>
            <person name="Stieglmeier M."/>
            <person name="Klingl A."/>
            <person name="Woyke T."/>
            <person name="Ryan C.M."/>
            <person name="Banfield J.F."/>
        </authorList>
    </citation>
    <scope>NUCLEOTIDE SEQUENCE [LARGE SCALE GENOMIC DNA]</scope>
</reference>
<gene>
    <name evidence="1" type="ORF">COS54_01815</name>
</gene>
<organism evidence="1 2">
    <name type="scientific">Candidatus Shapirobacteria bacterium CG03_land_8_20_14_0_80_39_12</name>
    <dbReference type="NCBI Taxonomy" id="1974879"/>
    <lineage>
        <taxon>Bacteria</taxon>
        <taxon>Candidatus Shapironibacteriota</taxon>
    </lineage>
</organism>
<evidence type="ECO:0000313" key="2">
    <source>
        <dbReference type="Proteomes" id="UP000229631"/>
    </source>
</evidence>
<dbReference type="AlphaFoldDB" id="A0A2M7BCZ0"/>
<sequence length="168" mass="19225">MKIAERIKSENGGVWSTVKEVTDPRFIPDIPLARWRKEFYFAVYKLDGNESVPEDVLPFTIHEETEFEGKLPDVHITFKREPLFMSGIGFGLVRTDLQRPDSFWFSFSRTSYEHAVATSSARGLHPSSILKENPKLGIRGDVSPTEPRERVMAFIQAYLRKMCVGTTL</sequence>